<dbReference type="Gene3D" id="1.25.40.10">
    <property type="entry name" value="Tetratricopeptide repeat domain"/>
    <property type="match status" value="1"/>
</dbReference>
<evidence type="ECO:0000313" key="4">
    <source>
        <dbReference type="EMBL" id="TQL36744.1"/>
    </source>
</evidence>
<dbReference type="EMBL" id="BOQM01000032">
    <property type="protein sequence ID" value="GIM87183.1"/>
    <property type="molecule type" value="Genomic_DNA"/>
</dbReference>
<accession>A0A542XLM0</accession>
<feature type="domain" description="HTH cro/C1-type" evidence="2">
    <location>
        <begin position="21"/>
        <end position="75"/>
    </location>
</feature>
<evidence type="ECO:0000313" key="3">
    <source>
        <dbReference type="EMBL" id="GIM87183.1"/>
    </source>
</evidence>
<feature type="compositionally biased region" description="Polar residues" evidence="1">
    <location>
        <begin position="388"/>
        <end position="398"/>
    </location>
</feature>
<comment type="caution">
    <text evidence="4">The sequence shown here is derived from an EMBL/GenBank/DDBJ whole genome shotgun (WGS) entry which is preliminary data.</text>
</comment>
<dbReference type="InterPro" id="IPR011990">
    <property type="entry name" value="TPR-like_helical_dom_sf"/>
</dbReference>
<dbReference type="SUPFAM" id="SSF47413">
    <property type="entry name" value="lambda repressor-like DNA-binding domains"/>
    <property type="match status" value="1"/>
</dbReference>
<reference evidence="3 6" key="2">
    <citation type="submission" date="2021-03" db="EMBL/GenBank/DDBJ databases">
        <title>Whole genome shotgun sequence of Salinispora arenicola NBRC 105043.</title>
        <authorList>
            <person name="Komaki H."/>
            <person name="Tamura T."/>
        </authorList>
    </citation>
    <scope>NUCLEOTIDE SEQUENCE [LARGE SCALE GENOMIC DNA]</scope>
    <source>
        <strain evidence="3 6">NBRC 105043</strain>
    </source>
</reference>
<dbReference type="Pfam" id="PF13560">
    <property type="entry name" value="HTH_31"/>
    <property type="match status" value="1"/>
</dbReference>
<proteinExistence type="predicted"/>
<dbReference type="GO" id="GO:0003677">
    <property type="term" value="F:DNA binding"/>
    <property type="evidence" value="ECO:0007669"/>
    <property type="project" value="InterPro"/>
</dbReference>
<dbReference type="InterPro" id="IPR010982">
    <property type="entry name" value="Lambda_DNA-bd_dom_sf"/>
</dbReference>
<evidence type="ECO:0000256" key="1">
    <source>
        <dbReference type="SAM" id="MobiDB-lite"/>
    </source>
</evidence>
<dbReference type="AlphaFoldDB" id="A0A542XLM0"/>
<evidence type="ECO:0000313" key="6">
    <source>
        <dbReference type="Proteomes" id="UP000677457"/>
    </source>
</evidence>
<protein>
    <submittedName>
        <fullName evidence="4">Helix-turn-helix protein</fullName>
    </submittedName>
</protein>
<dbReference type="SMART" id="SM00530">
    <property type="entry name" value="HTH_XRE"/>
    <property type="match status" value="1"/>
</dbReference>
<dbReference type="InterPro" id="IPR001387">
    <property type="entry name" value="Cro/C1-type_HTH"/>
</dbReference>
<name>A0A542XLM0_SALAC</name>
<dbReference type="Proteomes" id="UP000315983">
    <property type="component" value="Unassembled WGS sequence"/>
</dbReference>
<keyword evidence="6" id="KW-1185">Reference proteome</keyword>
<dbReference type="CDD" id="cd00093">
    <property type="entry name" value="HTH_XRE"/>
    <property type="match status" value="1"/>
</dbReference>
<dbReference type="Proteomes" id="UP000677457">
    <property type="component" value="Unassembled WGS sequence"/>
</dbReference>
<organism evidence="4 5">
    <name type="scientific">Salinispora arenicola</name>
    <dbReference type="NCBI Taxonomy" id="168697"/>
    <lineage>
        <taxon>Bacteria</taxon>
        <taxon>Bacillati</taxon>
        <taxon>Actinomycetota</taxon>
        <taxon>Actinomycetes</taxon>
        <taxon>Micromonosporales</taxon>
        <taxon>Micromonosporaceae</taxon>
        <taxon>Salinispora</taxon>
    </lineage>
</organism>
<evidence type="ECO:0000313" key="5">
    <source>
        <dbReference type="Proteomes" id="UP000315983"/>
    </source>
</evidence>
<evidence type="ECO:0000259" key="2">
    <source>
        <dbReference type="PROSITE" id="PS50943"/>
    </source>
</evidence>
<dbReference type="Gene3D" id="1.10.260.40">
    <property type="entry name" value="lambda repressor-like DNA-binding domains"/>
    <property type="match status" value="1"/>
</dbReference>
<dbReference type="PROSITE" id="PS50943">
    <property type="entry name" value="HTH_CROC1"/>
    <property type="match status" value="1"/>
</dbReference>
<dbReference type="SUPFAM" id="SSF48452">
    <property type="entry name" value="TPR-like"/>
    <property type="match status" value="1"/>
</dbReference>
<feature type="region of interest" description="Disordered" evidence="1">
    <location>
        <begin position="378"/>
        <end position="398"/>
    </location>
</feature>
<feature type="compositionally biased region" description="Basic residues" evidence="1">
    <location>
        <begin position="378"/>
        <end position="387"/>
    </location>
</feature>
<sequence length="398" mass="43286">MEAGEGFPPSTDTPTDLGAHLRAAREAAGHSLAGMAALTHFSKPYLSLVETGRRQATPDIVERYEHALGIPIGTPADPVRRTHEWLLDNPPATGCLRAGRRIGASLIRTLEARVIDLRHLDDTVGSRTLFPVIRAELDHAEHLAHTASYTDTSGKRLYTVIGELAQLAGWVASDAGNYSDAQRLYLSGVTAADTAGDRALGAQLLSSLAYQITTIGKRDDALLIARSAVTGAPHASPLVRALLLERLAWAAARARDTDTTRRALDAVNDAYDQHADGIAEPEWVYWLNQTEIDVMAARCLIELGTPTSAEPLLTRALAAYNHDHTREVALYQTWLAEGHAKTGNLDAARAVLHRIDTTAIDAGSTRLHRRITAVNRLINRRTQKKKPANTNSTRRPTE</sequence>
<gene>
    <name evidence="4" type="ORF">FB564_1873</name>
    <name evidence="3" type="ORF">Sar04_39190</name>
</gene>
<reference evidence="4 5" key="1">
    <citation type="submission" date="2019-06" db="EMBL/GenBank/DDBJ databases">
        <title>Sequencing the genomes of 1000 actinobacteria strains.</title>
        <authorList>
            <person name="Klenk H.-P."/>
        </authorList>
    </citation>
    <scope>NUCLEOTIDE SEQUENCE [LARGE SCALE GENOMIC DNA]</scope>
    <source>
        <strain evidence="4 5">DSM 44819</strain>
    </source>
</reference>
<dbReference type="EMBL" id="VFOL01000001">
    <property type="protein sequence ID" value="TQL36744.1"/>
    <property type="molecule type" value="Genomic_DNA"/>
</dbReference>